<sequence length="434" mass="45234">MVDAHHVPPELQNLLLITTGNRWPTGDETALRAEAAAWRETAHSLVPVLERVENVRSLAAKALSGAGEEAVEAFLAQLVGGRGVGESDAVLPVLIEAAESAAEALEEEALQIETLRIEIIGALVVLFLQLVIDSALWMFGGAAKAVEDVVATRVLCLAFVRQAVAHVLTRLTESVVAMVGMALLAQIIELGEGRRHSLDGHELGVAAVNGAVGAPVGFGMGLMGGAAMAGFKNLAKKPFFTALPNKVQSLAKFGTVVSFNAGFGAVTGMAEAAAQDSVYGLAGDWVAGAANGSFNAVWGARHNAQNPAGRFALSPAEHLEELVDHHLAGLNKNSGSTAPAVRPDSPVREPGRSFLDLGPEEGDPYGPGESFLDLGPDSPVREPDRSFLDLGPEEGEDPYGPGESFLDLGPDSPVREPGSSFLDLGPDDVSGQER</sequence>
<name>A0ABV1T274_9ACTN</name>
<comment type="caution">
    <text evidence="3">The sequence shown here is derived from an EMBL/GenBank/DDBJ whole genome shotgun (WGS) entry which is preliminary data.</text>
</comment>
<dbReference type="Proteomes" id="UP001496720">
    <property type="component" value="Unassembled WGS sequence"/>
</dbReference>
<evidence type="ECO:0000259" key="2">
    <source>
        <dbReference type="Pfam" id="PF25547"/>
    </source>
</evidence>
<reference evidence="3 4" key="1">
    <citation type="submission" date="2024-06" db="EMBL/GenBank/DDBJ databases">
        <title>The Natural Products Discovery Center: Release of the First 8490 Sequenced Strains for Exploring Actinobacteria Biosynthetic Diversity.</title>
        <authorList>
            <person name="Kalkreuter E."/>
            <person name="Kautsar S.A."/>
            <person name="Yang D."/>
            <person name="Bader C.D."/>
            <person name="Teijaro C.N."/>
            <person name="Fluegel L."/>
            <person name="Davis C.M."/>
            <person name="Simpson J.R."/>
            <person name="Lauterbach L."/>
            <person name="Steele A.D."/>
            <person name="Gui C."/>
            <person name="Meng S."/>
            <person name="Li G."/>
            <person name="Viehrig K."/>
            <person name="Ye F."/>
            <person name="Su P."/>
            <person name="Kiefer A.F."/>
            <person name="Nichols A."/>
            <person name="Cepeda A.J."/>
            <person name="Yan W."/>
            <person name="Fan B."/>
            <person name="Jiang Y."/>
            <person name="Adhikari A."/>
            <person name="Zheng C.-J."/>
            <person name="Schuster L."/>
            <person name="Cowan T.M."/>
            <person name="Smanski M.J."/>
            <person name="Chevrette M.G."/>
            <person name="De Carvalho L.P.S."/>
            <person name="Shen B."/>
        </authorList>
    </citation>
    <scope>NUCLEOTIDE SEQUENCE [LARGE SCALE GENOMIC DNA]</scope>
    <source>
        <strain evidence="3 4">NPDC001615</strain>
    </source>
</reference>
<dbReference type="RefSeq" id="WP_352149458.1">
    <property type="nucleotide sequence ID" value="NZ_JBEOZY010000034.1"/>
</dbReference>
<dbReference type="InterPro" id="IPR057746">
    <property type="entry name" value="CpnT-like_N"/>
</dbReference>
<protein>
    <recommendedName>
        <fullName evidence="2">Outer membrane channel protein CpnT-like N-terminal domain-containing protein</fullName>
    </recommendedName>
</protein>
<keyword evidence="4" id="KW-1185">Reference proteome</keyword>
<feature type="region of interest" description="Disordered" evidence="1">
    <location>
        <begin position="329"/>
        <end position="434"/>
    </location>
</feature>
<proteinExistence type="predicted"/>
<feature type="domain" description="Outer membrane channel protein CpnT-like N-terminal" evidence="2">
    <location>
        <begin position="19"/>
        <end position="151"/>
    </location>
</feature>
<gene>
    <name evidence="3" type="ORF">ABT188_26520</name>
</gene>
<organism evidence="3 4">
    <name type="scientific">Streptomyces violaceorubidus</name>
    <dbReference type="NCBI Taxonomy" id="284042"/>
    <lineage>
        <taxon>Bacteria</taxon>
        <taxon>Bacillati</taxon>
        <taxon>Actinomycetota</taxon>
        <taxon>Actinomycetes</taxon>
        <taxon>Kitasatosporales</taxon>
        <taxon>Streptomycetaceae</taxon>
        <taxon>Streptomyces</taxon>
    </lineage>
</organism>
<dbReference type="EMBL" id="JBEOZY010000034">
    <property type="protein sequence ID" value="MER6168061.1"/>
    <property type="molecule type" value="Genomic_DNA"/>
</dbReference>
<dbReference type="Pfam" id="PF25547">
    <property type="entry name" value="WXG100_2"/>
    <property type="match status" value="1"/>
</dbReference>
<evidence type="ECO:0000256" key="1">
    <source>
        <dbReference type="SAM" id="MobiDB-lite"/>
    </source>
</evidence>
<evidence type="ECO:0000313" key="3">
    <source>
        <dbReference type="EMBL" id="MER6168061.1"/>
    </source>
</evidence>
<accession>A0ABV1T274</accession>
<evidence type="ECO:0000313" key="4">
    <source>
        <dbReference type="Proteomes" id="UP001496720"/>
    </source>
</evidence>